<reference evidence="2" key="1">
    <citation type="submission" date="2024-07" db="EMBL/GenBank/DDBJ databases">
        <title>Two chromosome-level genome assemblies of Korean endemic species Abeliophyllum distichum and Forsythia ovata (Oleaceae).</title>
        <authorList>
            <person name="Jang H."/>
        </authorList>
    </citation>
    <scope>NUCLEOTIDE SEQUENCE [LARGE SCALE GENOMIC DNA]</scope>
</reference>
<evidence type="ECO:0000313" key="1">
    <source>
        <dbReference type="EMBL" id="KAL2454721.1"/>
    </source>
</evidence>
<organism evidence="1 2">
    <name type="scientific">Abeliophyllum distichum</name>
    <dbReference type="NCBI Taxonomy" id="126358"/>
    <lineage>
        <taxon>Eukaryota</taxon>
        <taxon>Viridiplantae</taxon>
        <taxon>Streptophyta</taxon>
        <taxon>Embryophyta</taxon>
        <taxon>Tracheophyta</taxon>
        <taxon>Spermatophyta</taxon>
        <taxon>Magnoliopsida</taxon>
        <taxon>eudicotyledons</taxon>
        <taxon>Gunneridae</taxon>
        <taxon>Pentapetalae</taxon>
        <taxon>asterids</taxon>
        <taxon>lamiids</taxon>
        <taxon>Lamiales</taxon>
        <taxon>Oleaceae</taxon>
        <taxon>Forsythieae</taxon>
        <taxon>Abeliophyllum</taxon>
    </lineage>
</organism>
<accession>A0ABD1NVS3</accession>
<gene>
    <name evidence="1" type="ORF">Adt_47781</name>
</gene>
<dbReference type="AlphaFoldDB" id="A0ABD1NVS3"/>
<name>A0ABD1NVS3_9LAMI</name>
<dbReference type="EMBL" id="JBFOLK010000292">
    <property type="protein sequence ID" value="KAL2454721.1"/>
    <property type="molecule type" value="Genomic_DNA"/>
</dbReference>
<comment type="caution">
    <text evidence="1">The sequence shown here is derived from an EMBL/GenBank/DDBJ whole genome shotgun (WGS) entry which is preliminary data.</text>
</comment>
<dbReference type="Proteomes" id="UP001604336">
    <property type="component" value="Unassembled WGS sequence"/>
</dbReference>
<keyword evidence="2" id="KW-1185">Reference proteome</keyword>
<sequence>MVAIEKKVLHDLEKFKKHAAEKDKDKKKVVATVQSLPDKATTTSNKKDASDEALSRYKMSTEYQTSLHMYGEESLKAAINMTKEWLVDDHSEISPNEFDKYLKKCWAADLSAHKASVTDHGEASSLPDG</sequence>
<proteinExistence type="predicted"/>
<evidence type="ECO:0000313" key="2">
    <source>
        <dbReference type="Proteomes" id="UP001604336"/>
    </source>
</evidence>
<protein>
    <submittedName>
        <fullName evidence="1">Uncharacterized protein</fullName>
    </submittedName>
</protein>